<comment type="subcellular location">
    <subcellularLocation>
        <location evidence="1">Membrane</location>
    </subcellularLocation>
</comment>
<evidence type="ECO:0000256" key="6">
    <source>
        <dbReference type="SAM" id="MobiDB-lite"/>
    </source>
</evidence>
<keyword evidence="4" id="KW-0675">Receptor</keyword>
<protein>
    <submittedName>
        <fullName evidence="9">G protein-coupled receptor 153</fullName>
    </submittedName>
</protein>
<keyword evidence="3 7" id="KW-1133">Transmembrane helix</keyword>
<dbReference type="Ensembl" id="ENSUMAT00000039669.1">
    <property type="protein sequence ID" value="ENSUMAP00000033529.1"/>
    <property type="gene ID" value="ENSUMAG00000024165.1"/>
</dbReference>
<evidence type="ECO:0000259" key="8">
    <source>
        <dbReference type="PROSITE" id="PS50262"/>
    </source>
</evidence>
<organism evidence="9">
    <name type="scientific">Ursus maritimus</name>
    <name type="common">Polar bear</name>
    <name type="synonym">Thalarctos maritimus</name>
    <dbReference type="NCBI Taxonomy" id="29073"/>
    <lineage>
        <taxon>Eukaryota</taxon>
        <taxon>Metazoa</taxon>
        <taxon>Chordata</taxon>
        <taxon>Craniata</taxon>
        <taxon>Vertebrata</taxon>
        <taxon>Euteleostomi</taxon>
        <taxon>Mammalia</taxon>
        <taxon>Eutheria</taxon>
        <taxon>Laurasiatheria</taxon>
        <taxon>Carnivora</taxon>
        <taxon>Caniformia</taxon>
        <taxon>Ursidae</taxon>
        <taxon>Ursus</taxon>
    </lineage>
</organism>
<dbReference type="InterPro" id="IPR022347">
    <property type="entry name" value="GCR_153/162"/>
</dbReference>
<feature type="transmembrane region" description="Helical" evidence="7">
    <location>
        <begin position="127"/>
        <end position="148"/>
    </location>
</feature>
<evidence type="ECO:0000256" key="1">
    <source>
        <dbReference type="ARBA" id="ARBA00004370"/>
    </source>
</evidence>
<dbReference type="PRINTS" id="PR01992">
    <property type="entry name" value="GPR153"/>
</dbReference>
<reference evidence="9" key="1">
    <citation type="submission" date="2019-03" db="UniProtKB">
        <authorList>
            <consortium name="Ensembl"/>
        </authorList>
    </citation>
    <scope>IDENTIFICATION</scope>
</reference>
<dbReference type="InterPro" id="IPR017452">
    <property type="entry name" value="GPCR_Rhodpsn_7TM"/>
</dbReference>
<name>A0A452VII0_URSMA</name>
<dbReference type="GO" id="GO:0004930">
    <property type="term" value="F:G protein-coupled receptor activity"/>
    <property type="evidence" value="ECO:0007669"/>
    <property type="project" value="UniProtKB-KW"/>
</dbReference>
<feature type="region of interest" description="Disordered" evidence="6">
    <location>
        <begin position="449"/>
        <end position="510"/>
    </location>
</feature>
<evidence type="ECO:0000256" key="4">
    <source>
        <dbReference type="ARBA" id="ARBA00023040"/>
    </source>
</evidence>
<evidence type="ECO:0000256" key="7">
    <source>
        <dbReference type="SAM" id="Phobius"/>
    </source>
</evidence>
<feature type="transmembrane region" description="Helical" evidence="7">
    <location>
        <begin position="168"/>
        <end position="196"/>
    </location>
</feature>
<proteinExistence type="predicted"/>
<keyword evidence="5 7" id="KW-0472">Membrane</keyword>
<dbReference type="Gene3D" id="1.20.1070.10">
    <property type="entry name" value="Rhodopsin 7-helix transmembrane proteins"/>
    <property type="match status" value="1"/>
</dbReference>
<dbReference type="InterPro" id="IPR000276">
    <property type="entry name" value="GPCR_Rhodpsn"/>
</dbReference>
<dbReference type="PANTHER" id="PTHR16518">
    <property type="entry name" value="G-PROTEIN COUPLED RECEPTOR 153, 162"/>
    <property type="match status" value="1"/>
</dbReference>
<feature type="domain" description="G-protein coupled receptors family 1 profile" evidence="8">
    <location>
        <begin position="24"/>
        <end position="219"/>
    </location>
</feature>
<feature type="transmembrane region" description="Helical" evidence="7">
    <location>
        <begin position="242"/>
        <end position="263"/>
    </location>
</feature>
<evidence type="ECO:0000256" key="5">
    <source>
        <dbReference type="ARBA" id="ARBA00023136"/>
    </source>
</evidence>
<dbReference type="PROSITE" id="PS51257">
    <property type="entry name" value="PROKAR_LIPOPROTEIN"/>
    <property type="match status" value="1"/>
</dbReference>
<dbReference type="GO" id="GO:0016020">
    <property type="term" value="C:membrane"/>
    <property type="evidence" value="ECO:0007669"/>
    <property type="project" value="UniProtKB-SubCell"/>
</dbReference>
<keyword evidence="4" id="KW-0297">G-protein coupled receptor</keyword>
<keyword evidence="4" id="KW-0807">Transducer</keyword>
<feature type="transmembrane region" description="Helical" evidence="7">
    <location>
        <begin position="12"/>
        <end position="32"/>
    </location>
</feature>
<evidence type="ECO:0000256" key="3">
    <source>
        <dbReference type="ARBA" id="ARBA00022989"/>
    </source>
</evidence>
<feature type="transmembrane region" description="Helical" evidence="7">
    <location>
        <begin position="85"/>
        <end position="106"/>
    </location>
</feature>
<feature type="compositionally biased region" description="Basic and acidic residues" evidence="6">
    <location>
        <begin position="469"/>
        <end position="487"/>
    </location>
</feature>
<dbReference type="OMA" id="HTDLMYE"/>
<sequence length="611" mass="66643">MSDERRLPGSAVGWLACGGLSLLANAWGILSVGAKQKKWKPLEFLLCTLAATHMLNVAVPIATYAVVQLRRQRPDYEWNEGLCKVFVSTFYTLTLATCFSVTSLSYHRMWMVRWPVNYRLSNAKKQAVHTVMGIWMVSFILSALPAVGWHDTSERFYTHGCRFIVAEIGLGFGVCFLLLVGGSVAMGVVCTAIALFQTLAVQVGPRAGHRAFTVPTIVVEDAQGKRRSSIDGSEPAKTSLQITGLVATIVIIYDCLMGFPVLVVSFSSLRADASAPWMALCVLWCSVAQALLLPMFLWACDRYRADLKAVWEKCVALMANDEDSDNDTSLDGGVPPDLVLEHSLDYNYGGDFVALDRMAKYELSALEGGLPQFYPLRPLQEDKMQYLQVGMGRGSRRRTCWRGGGDRGECRGGLILAPASTPWLSPGRPGAQSGASREPACTVLPPALQPGIAAPPRPSRQWPSLFPHPADKVSAPEEAPGRGKDRGLAPSLLPSHHHPPVPGWGETAVQPQPWEGPPLANAAVPSRTNMSRGDRDPQLATVSFPPPPTHPCSGQPFVTLGFYSVYFISNGNTCRETWYPKVPPALVFTKIKRREDPKRRTLGPGAPSHTL</sequence>
<gene>
    <name evidence="9" type="primary">GPR153</name>
</gene>
<evidence type="ECO:0000313" key="9">
    <source>
        <dbReference type="Ensembl" id="ENSUMAP00000033529"/>
    </source>
</evidence>
<dbReference type="AlphaFoldDB" id="A0A452VII0"/>
<dbReference type="Pfam" id="PF00001">
    <property type="entry name" value="7tm_1"/>
    <property type="match status" value="1"/>
</dbReference>
<dbReference type="GeneTree" id="ENSGT00390000017213"/>
<dbReference type="PANTHER" id="PTHR16518:SF5">
    <property type="entry name" value="G-PROTEIN COUPLED RECEPTOR 153-RELATED"/>
    <property type="match status" value="1"/>
</dbReference>
<dbReference type="SUPFAM" id="SSF81321">
    <property type="entry name" value="Family A G protein-coupled receptor-like"/>
    <property type="match status" value="1"/>
</dbReference>
<keyword evidence="2 7" id="KW-0812">Transmembrane</keyword>
<dbReference type="PRINTS" id="PR01991">
    <property type="entry name" value="GPR153GPR162"/>
</dbReference>
<feature type="transmembrane region" description="Helical" evidence="7">
    <location>
        <begin position="44"/>
        <end position="65"/>
    </location>
</feature>
<evidence type="ECO:0000256" key="2">
    <source>
        <dbReference type="ARBA" id="ARBA00022692"/>
    </source>
</evidence>
<dbReference type="InterPro" id="IPR022335">
    <property type="entry name" value="GPR153"/>
</dbReference>
<dbReference type="PROSITE" id="PS50262">
    <property type="entry name" value="G_PROTEIN_RECEP_F1_2"/>
    <property type="match status" value="1"/>
</dbReference>
<accession>A0A452VII0</accession>
<feature type="transmembrane region" description="Helical" evidence="7">
    <location>
        <begin position="275"/>
        <end position="298"/>
    </location>
</feature>